<dbReference type="PANTHER" id="PTHR33993">
    <property type="entry name" value="GLYOXALASE-RELATED"/>
    <property type="match status" value="1"/>
</dbReference>
<dbReference type="EMBL" id="CP023445">
    <property type="protein sequence ID" value="ATE56824.1"/>
    <property type="molecule type" value="Genomic_DNA"/>
</dbReference>
<proteinExistence type="predicted"/>
<protein>
    <submittedName>
        <fullName evidence="2">Bleomycin resistance protein</fullName>
    </submittedName>
</protein>
<dbReference type="PROSITE" id="PS51819">
    <property type="entry name" value="VOC"/>
    <property type="match status" value="1"/>
</dbReference>
<evidence type="ECO:0000313" key="3">
    <source>
        <dbReference type="Proteomes" id="UP000218505"/>
    </source>
</evidence>
<reference evidence="2" key="1">
    <citation type="submission" date="2017-09" db="EMBL/GenBank/DDBJ databases">
        <title>Complete Genome Sequence of ansamitocin-producing Bacterium Actinosynnema pretiosum X47.</title>
        <authorList>
            <person name="Cao G."/>
            <person name="Zong G."/>
            <person name="Zhong C."/>
            <person name="Fu J."/>
        </authorList>
    </citation>
    <scope>NUCLEOTIDE SEQUENCE [LARGE SCALE GENOMIC DNA]</scope>
    <source>
        <strain evidence="2">X47</strain>
    </source>
</reference>
<dbReference type="KEGG" id="apre:CNX65_28985"/>
<dbReference type="InterPro" id="IPR029068">
    <property type="entry name" value="Glyas_Bleomycin-R_OHBP_Dase"/>
</dbReference>
<organism evidence="2 3">
    <name type="scientific">Actinosynnema pretiosum</name>
    <dbReference type="NCBI Taxonomy" id="42197"/>
    <lineage>
        <taxon>Bacteria</taxon>
        <taxon>Bacillati</taxon>
        <taxon>Actinomycetota</taxon>
        <taxon>Actinomycetes</taxon>
        <taxon>Pseudonocardiales</taxon>
        <taxon>Pseudonocardiaceae</taxon>
        <taxon>Actinosynnema</taxon>
    </lineage>
</organism>
<dbReference type="Pfam" id="PF18029">
    <property type="entry name" value="Glyoxalase_6"/>
    <property type="match status" value="1"/>
</dbReference>
<dbReference type="InterPro" id="IPR041581">
    <property type="entry name" value="Glyoxalase_6"/>
</dbReference>
<evidence type="ECO:0000259" key="1">
    <source>
        <dbReference type="PROSITE" id="PS51819"/>
    </source>
</evidence>
<name>A0A290ZCW6_9PSEU</name>
<dbReference type="CDD" id="cd07247">
    <property type="entry name" value="SgaA_N_like"/>
    <property type="match status" value="1"/>
</dbReference>
<evidence type="ECO:0000313" key="2">
    <source>
        <dbReference type="EMBL" id="ATE56824.1"/>
    </source>
</evidence>
<dbReference type="AlphaFoldDB" id="A0A290ZCW6"/>
<dbReference type="SUPFAM" id="SSF54593">
    <property type="entry name" value="Glyoxalase/Bleomycin resistance protein/Dihydroxybiphenyl dioxygenase"/>
    <property type="match status" value="2"/>
</dbReference>
<dbReference type="InterPro" id="IPR052164">
    <property type="entry name" value="Anthracycline_SecMetBiosynth"/>
</dbReference>
<dbReference type="InterPro" id="IPR037523">
    <property type="entry name" value="VOC_core"/>
</dbReference>
<keyword evidence="3" id="KW-1185">Reference proteome</keyword>
<dbReference type="Proteomes" id="UP000218505">
    <property type="component" value="Chromosome"/>
</dbReference>
<gene>
    <name evidence="2" type="ORF">CNX65_28985</name>
</gene>
<dbReference type="Gene3D" id="3.10.180.10">
    <property type="entry name" value="2,3-Dihydroxybiphenyl 1,2-Dioxygenase, domain 1"/>
    <property type="match status" value="2"/>
</dbReference>
<dbReference type="PANTHER" id="PTHR33993:SF10">
    <property type="entry name" value="CONSERVED PROTEIN"/>
    <property type="match status" value="1"/>
</dbReference>
<sequence length="271" mass="28686">MAIVPNSPALAELLPGAPVWVQLPVSDPEATRDFYTGLFGWDYVEDGAGGVALIGELPVAGFWPADEHGAWTVYLSTPHARATAEKAQALGGLVVREATETSTLIADPTGAVVGFRKVPEDWLFGTSGHGMYAWAELNTRDGEVADGFFRELCGYEVTQIGDGLTLDYSLWSAEGKTLLGRQRMGSAFPLSTPAHWSVHFTASPEVGADSVAARVLELGGSVSVEPYDSPQGRVTVVADHAGSVFTVIDPSRATPLADGDYGAEVDDPYDD</sequence>
<accession>A0A290ZCW6</accession>
<feature type="domain" description="VOC" evidence="1">
    <location>
        <begin position="17"/>
        <end position="129"/>
    </location>
</feature>